<dbReference type="EMBL" id="AP019537">
    <property type="protein sequence ID" value="BBJ05176.1"/>
    <property type="molecule type" value="Genomic_DNA"/>
</dbReference>
<sequence length="173" mass="19371">MSNTSVEFTKRLRALAGQEVIDTLMAEFGGETIQIPMHFPFPKDAKRRIEQRDEDIYGEFDGRNHFELAEKYSVSTRAIHDIVKKMKVKAIKTGLANVVGEENAEKLMVALAGQLINFPKDYEPVPEKAAKTTQNQGHALADQVETALLLLEVADEFRHRILRVLGLVPGGEL</sequence>
<dbReference type="InterPro" id="IPR009057">
    <property type="entry name" value="Homeodomain-like_sf"/>
</dbReference>
<organism evidence="2">
    <name type="scientific">Marinobacter nauticus</name>
    <name type="common">Marinobacter hydrocarbonoclasticus</name>
    <name type="synonym">Marinobacter aquaeolei</name>
    <dbReference type="NCBI Taxonomy" id="2743"/>
    <lineage>
        <taxon>Bacteria</taxon>
        <taxon>Pseudomonadati</taxon>
        <taxon>Pseudomonadota</taxon>
        <taxon>Gammaproteobacteria</taxon>
        <taxon>Pseudomonadales</taxon>
        <taxon>Marinobacteraceae</taxon>
        <taxon>Marinobacter</taxon>
    </lineage>
</organism>
<protein>
    <recommendedName>
        <fullName evidence="1">Mor transcription activator domain-containing protein</fullName>
    </recommendedName>
</protein>
<evidence type="ECO:0000313" key="2">
    <source>
        <dbReference type="EMBL" id="BBJ05176.1"/>
    </source>
</evidence>
<dbReference type="PANTHER" id="PTHR37812">
    <property type="entry name" value="MU-LIKE PROPHAGE FLUMU PROTEIN C"/>
    <property type="match status" value="1"/>
</dbReference>
<feature type="domain" description="Mor transcription activator" evidence="1">
    <location>
        <begin position="14"/>
        <end position="92"/>
    </location>
</feature>
<reference evidence="2" key="1">
    <citation type="submission" date="2019-03" db="EMBL/GenBank/DDBJ databases">
        <title>Whole genome analysis of nitrate-reducing bacteria Marinobacter hydrocarbonoclasticus YB03.</title>
        <authorList>
            <person name="Azam A.H."/>
            <person name="Yuk S.R."/>
            <person name="Kamarisima K."/>
            <person name="Miyanaga K."/>
            <person name="Tanji Y."/>
        </authorList>
    </citation>
    <scope>NUCLEOTIDE SEQUENCE</scope>
    <source>
        <strain evidence="2">YB03</strain>
    </source>
</reference>
<dbReference type="InterPro" id="IPR052411">
    <property type="entry name" value="c-mor_Regulatory_Protein"/>
</dbReference>
<accession>A0A455W6T6</accession>
<dbReference type="Gene3D" id="1.10.10.60">
    <property type="entry name" value="Homeodomain-like"/>
    <property type="match status" value="1"/>
</dbReference>
<gene>
    <name evidence="2" type="ORF">YBY_30250</name>
</gene>
<dbReference type="InterPro" id="IPR014875">
    <property type="entry name" value="Mor_transcription_activator"/>
</dbReference>
<dbReference type="PANTHER" id="PTHR37812:SF1">
    <property type="entry name" value="MU-LIKE PROPHAGE FLUMU PROTEIN C"/>
    <property type="match status" value="1"/>
</dbReference>
<dbReference type="SUPFAM" id="SSF46689">
    <property type="entry name" value="Homeodomain-like"/>
    <property type="match status" value="1"/>
</dbReference>
<evidence type="ECO:0000259" key="1">
    <source>
        <dbReference type="Pfam" id="PF08765"/>
    </source>
</evidence>
<dbReference type="Pfam" id="PF08765">
    <property type="entry name" value="Mor"/>
    <property type="match status" value="1"/>
</dbReference>
<proteinExistence type="predicted"/>
<dbReference type="AlphaFoldDB" id="A0A455W6T6"/>
<name>A0A455W6T6_MARNT</name>